<proteinExistence type="predicted"/>
<organism evidence="3 4">
    <name type="scientific">Caenorhabditis angaria</name>
    <dbReference type="NCBI Taxonomy" id="860376"/>
    <lineage>
        <taxon>Eukaryota</taxon>
        <taxon>Metazoa</taxon>
        <taxon>Ecdysozoa</taxon>
        <taxon>Nematoda</taxon>
        <taxon>Chromadorea</taxon>
        <taxon>Rhabditida</taxon>
        <taxon>Rhabditina</taxon>
        <taxon>Rhabditomorpha</taxon>
        <taxon>Rhabditoidea</taxon>
        <taxon>Rhabditidae</taxon>
        <taxon>Peloderinae</taxon>
        <taxon>Caenorhabditis</taxon>
    </lineage>
</organism>
<evidence type="ECO:0000313" key="4">
    <source>
        <dbReference type="Proteomes" id="UP001152747"/>
    </source>
</evidence>
<dbReference type="AlphaFoldDB" id="A0A9P1J584"/>
<protein>
    <recommendedName>
        <fullName evidence="2">Potassium channel tetramerisation-type BTB domain-containing protein</fullName>
    </recommendedName>
</protein>
<feature type="region of interest" description="Disordered" evidence="1">
    <location>
        <begin position="1"/>
        <end position="34"/>
    </location>
</feature>
<feature type="compositionally biased region" description="Basic and acidic residues" evidence="1">
    <location>
        <begin position="19"/>
        <end position="34"/>
    </location>
</feature>
<gene>
    <name evidence="3" type="ORF">CAMP_LOCUS18517</name>
</gene>
<dbReference type="InterPro" id="IPR011333">
    <property type="entry name" value="SKP1/BTB/POZ_sf"/>
</dbReference>
<feature type="domain" description="Potassium channel tetramerisation-type BTB" evidence="2">
    <location>
        <begin position="37"/>
        <end position="135"/>
    </location>
</feature>
<name>A0A9P1J584_9PELO</name>
<dbReference type="EMBL" id="CANHGI010000006">
    <property type="protein sequence ID" value="CAI5455880.1"/>
    <property type="molecule type" value="Genomic_DNA"/>
</dbReference>
<dbReference type="Pfam" id="PF02214">
    <property type="entry name" value="BTB_2"/>
    <property type="match status" value="1"/>
</dbReference>
<dbReference type="InterPro" id="IPR003131">
    <property type="entry name" value="T1-type_BTB"/>
</dbReference>
<dbReference type="Proteomes" id="UP001152747">
    <property type="component" value="Unassembled WGS sequence"/>
</dbReference>
<dbReference type="CDD" id="cd18316">
    <property type="entry name" value="BTB_POZ_KCTD-like"/>
    <property type="match status" value="1"/>
</dbReference>
<sequence length="177" mass="20024">MLKRVSLGQPGYNNQDTRGGIDPRKEDLSTHHGRDLVHINASGTRYTTILDTLVQTQSSYFSNFIRVDRTSGQVQILQKRVMIDETGAIFINRDGHLFSHVLQYMRDGRNTILPNDENLLRRLEREADFFGMDGLKGLVVGMLITIGKQKENDSLAAIRNAVSQIANNIYYSNGVRK</sequence>
<dbReference type="PANTHER" id="PTHR14499:SF135">
    <property type="entry name" value="BTB DOMAIN-CONTAINING PROTEIN-RELATED"/>
    <property type="match status" value="1"/>
</dbReference>
<evidence type="ECO:0000256" key="1">
    <source>
        <dbReference type="SAM" id="MobiDB-lite"/>
    </source>
</evidence>
<dbReference type="Gene3D" id="3.30.710.10">
    <property type="entry name" value="Potassium Channel Kv1.1, Chain A"/>
    <property type="match status" value="1"/>
</dbReference>
<reference evidence="3" key="1">
    <citation type="submission" date="2022-11" db="EMBL/GenBank/DDBJ databases">
        <authorList>
            <person name="Kikuchi T."/>
        </authorList>
    </citation>
    <scope>NUCLEOTIDE SEQUENCE</scope>
    <source>
        <strain evidence="3">PS1010</strain>
    </source>
</reference>
<accession>A0A9P1J584</accession>
<dbReference type="SUPFAM" id="SSF54695">
    <property type="entry name" value="POZ domain"/>
    <property type="match status" value="1"/>
</dbReference>
<comment type="caution">
    <text evidence="3">The sequence shown here is derived from an EMBL/GenBank/DDBJ whole genome shotgun (WGS) entry which is preliminary data.</text>
</comment>
<keyword evidence="4" id="KW-1185">Reference proteome</keyword>
<evidence type="ECO:0000259" key="2">
    <source>
        <dbReference type="Pfam" id="PF02214"/>
    </source>
</evidence>
<dbReference type="PANTHER" id="PTHR14499">
    <property type="entry name" value="POTASSIUM CHANNEL TETRAMERIZATION DOMAIN-CONTAINING"/>
    <property type="match status" value="1"/>
</dbReference>
<dbReference type="OrthoDB" id="2414723at2759"/>
<evidence type="ECO:0000313" key="3">
    <source>
        <dbReference type="EMBL" id="CAI5455880.1"/>
    </source>
</evidence>
<dbReference type="GO" id="GO:0051260">
    <property type="term" value="P:protein homooligomerization"/>
    <property type="evidence" value="ECO:0007669"/>
    <property type="project" value="InterPro"/>
</dbReference>